<dbReference type="PANTHER" id="PTHR40866">
    <property type="entry name" value="BED-TYPE DOMAIN-CONTAINING PROTEIN"/>
    <property type="match status" value="1"/>
</dbReference>
<keyword evidence="2" id="KW-1185">Reference proteome</keyword>
<dbReference type="OrthoDB" id="118864at2759"/>
<protein>
    <submittedName>
        <fullName evidence="1">Uncharacterized protein</fullName>
    </submittedName>
</protein>
<proteinExistence type="predicted"/>
<reference evidence="1" key="1">
    <citation type="journal article" date="2021" name="Sci. Rep.">
        <title>Diploid genomic architecture of Nitzschia inconspicua, an elite biomass production diatom.</title>
        <authorList>
            <person name="Oliver A."/>
            <person name="Podell S."/>
            <person name="Pinowska A."/>
            <person name="Traller J.C."/>
            <person name="Smith S.R."/>
            <person name="McClure R."/>
            <person name="Beliaev A."/>
            <person name="Bohutskyi P."/>
            <person name="Hill E.A."/>
            <person name="Rabines A."/>
            <person name="Zheng H."/>
            <person name="Allen L.Z."/>
            <person name="Kuo A."/>
            <person name="Grigoriev I.V."/>
            <person name="Allen A.E."/>
            <person name="Hazlebeck D."/>
            <person name="Allen E.E."/>
        </authorList>
    </citation>
    <scope>NUCLEOTIDE SEQUENCE</scope>
    <source>
        <strain evidence="1">Hildebrandi</strain>
    </source>
</reference>
<accession>A0A9K3KVU0</accession>
<reference evidence="1" key="2">
    <citation type="submission" date="2021-04" db="EMBL/GenBank/DDBJ databases">
        <authorList>
            <person name="Podell S."/>
        </authorList>
    </citation>
    <scope>NUCLEOTIDE SEQUENCE</scope>
    <source>
        <strain evidence="1">Hildebrandi</strain>
    </source>
</reference>
<evidence type="ECO:0000313" key="1">
    <source>
        <dbReference type="EMBL" id="KAG7350013.1"/>
    </source>
</evidence>
<evidence type="ECO:0000313" key="2">
    <source>
        <dbReference type="Proteomes" id="UP000693970"/>
    </source>
</evidence>
<dbReference type="Proteomes" id="UP000693970">
    <property type="component" value="Unassembled WGS sequence"/>
</dbReference>
<dbReference type="PANTHER" id="PTHR40866:SF1">
    <property type="entry name" value="BED-TYPE DOMAIN-CONTAINING PROTEIN"/>
    <property type="match status" value="1"/>
</dbReference>
<gene>
    <name evidence="1" type="ORF">IV203_012610</name>
</gene>
<organism evidence="1 2">
    <name type="scientific">Nitzschia inconspicua</name>
    <dbReference type="NCBI Taxonomy" id="303405"/>
    <lineage>
        <taxon>Eukaryota</taxon>
        <taxon>Sar</taxon>
        <taxon>Stramenopiles</taxon>
        <taxon>Ochrophyta</taxon>
        <taxon>Bacillariophyta</taxon>
        <taxon>Bacillariophyceae</taxon>
        <taxon>Bacillariophycidae</taxon>
        <taxon>Bacillariales</taxon>
        <taxon>Bacillariaceae</taxon>
        <taxon>Nitzschia</taxon>
    </lineage>
</organism>
<sequence>MSSIKISGKELVAAFFHRETPNGSVWLCRCGKKCQQKGSGYTNLVSHITRSHHEDYLELHTKHVNGMKGVPKITDSFWPQKTQKLHCWISLIVDGLLPFSFCENEMAHKYMKHGSIARNTLMKYMGNLSEIVESKIAETLPLKFALVFDGWSSDDNTHYVALFATFPDPTKEHRYLKVLLSMSPMGDGDNLTAQEHHAFITDILGVYRKTWANVVCLIGDNCSTNKATATAASLPLVGCASHRFNLAVKDILKDYADLITCVYRLMKKLKNIIPAAKLRKLTPLHAKCSNATQWSSTYEMLVRYKQLKEFLPKLGSVEVEDMMPNHSQKLTIDLLMSILTDLQSVTKALQAENRTVLEVRDLFDEVIKTYPQTKNWLGENASIIHDNVFESAVQKILKGSEEELTPDESVKVTGLRHGSSTMEEETRTGEERDADAGLSLAEKALKRRRLVSTTTSKSAFMDLHFIVPTSNMCERLFSEAGYGLNSRRMRTLPSNFETQMFLRTNKTFWGLADINHIVTQEKDDENNDTSS</sequence>
<dbReference type="AlphaFoldDB" id="A0A9K3KVU0"/>
<name>A0A9K3KVU0_9STRA</name>
<comment type="caution">
    <text evidence="1">The sequence shown here is derived from an EMBL/GenBank/DDBJ whole genome shotgun (WGS) entry which is preliminary data.</text>
</comment>
<dbReference type="EMBL" id="JAGRRH010000019">
    <property type="protein sequence ID" value="KAG7350013.1"/>
    <property type="molecule type" value="Genomic_DNA"/>
</dbReference>